<evidence type="ECO:0000313" key="3">
    <source>
        <dbReference type="EMBL" id="HDM36127.1"/>
    </source>
</evidence>
<proteinExistence type="predicted"/>
<dbReference type="Pfam" id="PF03129">
    <property type="entry name" value="HGTP_anticodon"/>
    <property type="match status" value="1"/>
</dbReference>
<evidence type="ECO:0000259" key="2">
    <source>
        <dbReference type="Pfam" id="PF03129"/>
    </source>
</evidence>
<dbReference type="Gene3D" id="3.40.50.800">
    <property type="entry name" value="Anticodon-binding domain"/>
    <property type="match status" value="1"/>
</dbReference>
<gene>
    <name evidence="3" type="ORF">ENG09_02575</name>
</gene>
<sequence>YKTYLDIMQRGLRSQLHFADRWNADYAVIIGPKEVREGKVTLRDLESGEQETLTLDDCLEILAQRATA</sequence>
<dbReference type="InterPro" id="IPR036621">
    <property type="entry name" value="Anticodon-bd_dom_sf"/>
</dbReference>
<dbReference type="Proteomes" id="UP000885863">
    <property type="component" value="Unassembled WGS sequence"/>
</dbReference>
<feature type="domain" description="Anticodon-binding" evidence="2">
    <location>
        <begin position="4"/>
        <end position="64"/>
    </location>
</feature>
<dbReference type="AlphaFoldDB" id="A0A7C0X430"/>
<organism evidence="3">
    <name type="scientific">Candidatus Syntropharchaeum butanivorans</name>
    <dbReference type="NCBI Taxonomy" id="1839936"/>
    <lineage>
        <taxon>Archaea</taxon>
        <taxon>Methanobacteriati</taxon>
        <taxon>Methanobacteriota</taxon>
        <taxon>Stenosarchaea group</taxon>
        <taxon>Methanomicrobia</taxon>
        <taxon>Methanosarcinales</taxon>
        <taxon>ANME-2 cluster</taxon>
        <taxon>Candidatus Syntropharchaeum</taxon>
    </lineage>
</organism>
<comment type="subcellular location">
    <subcellularLocation>
        <location evidence="1">Cytoplasm</location>
    </subcellularLocation>
</comment>
<evidence type="ECO:0000256" key="1">
    <source>
        <dbReference type="ARBA" id="ARBA00004496"/>
    </source>
</evidence>
<dbReference type="EMBL" id="DQZR01000108">
    <property type="protein sequence ID" value="HDM36127.1"/>
    <property type="molecule type" value="Genomic_DNA"/>
</dbReference>
<dbReference type="SUPFAM" id="SSF52954">
    <property type="entry name" value="Class II aaRS ABD-related"/>
    <property type="match status" value="1"/>
</dbReference>
<comment type="caution">
    <text evidence="3">The sequence shown here is derived from an EMBL/GenBank/DDBJ whole genome shotgun (WGS) entry which is preliminary data.</text>
</comment>
<dbReference type="InterPro" id="IPR004154">
    <property type="entry name" value="Anticodon-bd"/>
</dbReference>
<feature type="non-terminal residue" evidence="3">
    <location>
        <position position="1"/>
    </location>
</feature>
<dbReference type="GO" id="GO:0005737">
    <property type="term" value="C:cytoplasm"/>
    <property type="evidence" value="ECO:0007669"/>
    <property type="project" value="UniProtKB-SubCell"/>
</dbReference>
<name>A0A7C0X430_9EURY</name>
<reference evidence="3" key="1">
    <citation type="journal article" date="2020" name="mSystems">
        <title>Genome- and Community-Level Interaction Insights into Carbon Utilization and Element Cycling Functions of Hydrothermarchaeota in Hydrothermal Sediment.</title>
        <authorList>
            <person name="Zhou Z."/>
            <person name="Liu Y."/>
            <person name="Xu W."/>
            <person name="Pan J."/>
            <person name="Luo Z.H."/>
            <person name="Li M."/>
        </authorList>
    </citation>
    <scope>NUCLEOTIDE SEQUENCE [LARGE SCALE GENOMIC DNA]</scope>
    <source>
        <strain evidence="3">HyVt-185</strain>
    </source>
</reference>
<accession>A0A7C0X430</accession>
<protein>
    <recommendedName>
        <fullName evidence="2">Anticodon-binding domain-containing protein</fullName>
    </recommendedName>
</protein>